<dbReference type="Proteomes" id="UP000029549">
    <property type="component" value="Unassembled WGS sequence"/>
</dbReference>
<keyword evidence="4" id="KW-1185">Reference proteome</keyword>
<keyword evidence="2" id="KW-0732">Signal</keyword>
<dbReference type="PANTHER" id="PTHR42928">
    <property type="entry name" value="TRICARBOXYLATE-BINDING PROTEIN"/>
    <property type="match status" value="1"/>
</dbReference>
<comment type="similarity">
    <text evidence="1">Belongs to the UPF0065 (bug) family.</text>
</comment>
<reference evidence="3 4" key="1">
    <citation type="submission" date="2013-09" db="EMBL/GenBank/DDBJ databases">
        <title>High correlation between genotypes and phenotypes of environmental bacteria Comamonas testosteroni strains.</title>
        <authorList>
            <person name="Liu L."/>
            <person name="Zhu W."/>
            <person name="Xia X."/>
            <person name="Xu B."/>
            <person name="Luo M."/>
            <person name="Wang G."/>
        </authorList>
    </citation>
    <scope>NUCLEOTIDE SEQUENCE [LARGE SCALE GENOMIC DNA]</scope>
    <source>
        <strain evidence="3 4">DF2</strain>
    </source>
</reference>
<dbReference type="SUPFAM" id="SSF53850">
    <property type="entry name" value="Periplasmic binding protein-like II"/>
    <property type="match status" value="1"/>
</dbReference>
<dbReference type="Gene3D" id="3.40.190.10">
    <property type="entry name" value="Periplasmic binding protein-like II"/>
    <property type="match status" value="1"/>
</dbReference>
<evidence type="ECO:0000313" key="3">
    <source>
        <dbReference type="EMBL" id="KGH10743.1"/>
    </source>
</evidence>
<evidence type="ECO:0000256" key="2">
    <source>
        <dbReference type="SAM" id="SignalP"/>
    </source>
</evidence>
<proteinExistence type="inferred from homology"/>
<dbReference type="PROSITE" id="PS51318">
    <property type="entry name" value="TAT"/>
    <property type="match status" value="1"/>
</dbReference>
<sequence length="331" mass="34520">MNHHRRRAFIAAACTTALGLLPGTAPSHAADRYPHKPITLVVAYPAGGDTDVLARLIGEKLGARLGQPVIVENRTGAAGTIGTAYVSKAVPDGYTLLLAPNTITITPHVLKGVAGAQVDPVRDLTAISQLGSQSLFVVATAASGVSSVKELLASVKTGKITSYASPGNGSPMHILGELFDKATGVKITQVPYRGSVPAVADLVGGQLPMMYTTLGPVAQYIKAGKLVPLAVADAKRSPFLPQVPTLAELGYAGAEVGAWQALMGPKGMPPDLVRLLNQHCDAILKMPDVRARMETIALAPVGGDAAVLGQVVQNDYQRYRQIVKEFGIQAN</sequence>
<gene>
    <name evidence="3" type="ORF">P608_14230</name>
</gene>
<dbReference type="AlphaFoldDB" id="A0A0E3BWA3"/>
<organism evidence="3 4">
    <name type="scientific">Comamonas thiooxydans</name>
    <dbReference type="NCBI Taxonomy" id="363952"/>
    <lineage>
        <taxon>Bacteria</taxon>
        <taxon>Pseudomonadati</taxon>
        <taxon>Pseudomonadota</taxon>
        <taxon>Betaproteobacteria</taxon>
        <taxon>Burkholderiales</taxon>
        <taxon>Comamonadaceae</taxon>
        <taxon>Comamonas</taxon>
    </lineage>
</organism>
<protein>
    <submittedName>
        <fullName evidence="3">ABC transporter substrate-binding protein</fullName>
    </submittedName>
</protein>
<dbReference type="EMBL" id="AWTP01000113">
    <property type="protein sequence ID" value="KGH10743.1"/>
    <property type="molecule type" value="Genomic_DNA"/>
</dbReference>
<evidence type="ECO:0000256" key="1">
    <source>
        <dbReference type="ARBA" id="ARBA00006987"/>
    </source>
</evidence>
<evidence type="ECO:0000313" key="4">
    <source>
        <dbReference type="Proteomes" id="UP000029549"/>
    </source>
</evidence>
<comment type="caution">
    <text evidence="3">The sequence shown here is derived from an EMBL/GenBank/DDBJ whole genome shotgun (WGS) entry which is preliminary data.</text>
</comment>
<dbReference type="Pfam" id="PF03401">
    <property type="entry name" value="TctC"/>
    <property type="match status" value="1"/>
</dbReference>
<dbReference type="Gene3D" id="3.40.190.150">
    <property type="entry name" value="Bordetella uptake gene, domain 1"/>
    <property type="match status" value="1"/>
</dbReference>
<dbReference type="PANTHER" id="PTHR42928:SF5">
    <property type="entry name" value="BLR1237 PROTEIN"/>
    <property type="match status" value="1"/>
</dbReference>
<dbReference type="InterPro" id="IPR006311">
    <property type="entry name" value="TAT_signal"/>
</dbReference>
<feature type="signal peptide" evidence="2">
    <location>
        <begin position="1"/>
        <end position="29"/>
    </location>
</feature>
<name>A0A0E3BWA3_9BURK</name>
<dbReference type="RefSeq" id="WP_034392250.1">
    <property type="nucleotide sequence ID" value="NZ_AWTM01000077.1"/>
</dbReference>
<dbReference type="PIRSF" id="PIRSF017082">
    <property type="entry name" value="YflP"/>
    <property type="match status" value="1"/>
</dbReference>
<dbReference type="CDD" id="cd13578">
    <property type="entry name" value="PBP2_Bug27"/>
    <property type="match status" value="1"/>
</dbReference>
<dbReference type="InterPro" id="IPR042100">
    <property type="entry name" value="Bug_dom1"/>
</dbReference>
<dbReference type="InterPro" id="IPR005064">
    <property type="entry name" value="BUG"/>
</dbReference>
<feature type="chain" id="PRO_5002409249" evidence="2">
    <location>
        <begin position="30"/>
        <end position="331"/>
    </location>
</feature>
<accession>A0A0E3BWA3</accession>